<dbReference type="EC" id="3.4.23.43" evidence="4"/>
<evidence type="ECO:0000313" key="5">
    <source>
        <dbReference type="Proteomes" id="UP000195787"/>
    </source>
</evidence>
<evidence type="ECO:0000313" key="4">
    <source>
        <dbReference type="EMBL" id="SJM62579.1"/>
    </source>
</evidence>
<name>A0A1R4G320_9MICO</name>
<feature type="transmembrane region" description="Helical" evidence="2">
    <location>
        <begin position="80"/>
        <end position="98"/>
    </location>
</feature>
<keyword evidence="2" id="KW-1133">Transmembrane helix</keyword>
<feature type="transmembrane region" description="Helical" evidence="2">
    <location>
        <begin position="53"/>
        <end position="73"/>
    </location>
</feature>
<dbReference type="Gene3D" id="1.20.120.1220">
    <property type="match status" value="1"/>
</dbReference>
<dbReference type="AlphaFoldDB" id="A0A1R4G320"/>
<protein>
    <submittedName>
        <fullName evidence="4">Leader peptidase (Prepilin peptidase) / N-methyltransferase</fullName>
        <ecNumber evidence="4">2.1.1.-</ecNumber>
        <ecNumber evidence="4">3.4.23.43</ecNumber>
    </submittedName>
</protein>
<comment type="similarity">
    <text evidence="1">Belongs to the peptidase A24 family.</text>
</comment>
<organism evidence="4 5">
    <name type="scientific">Agrococcus casei LMG 22410</name>
    <dbReference type="NCBI Taxonomy" id="1255656"/>
    <lineage>
        <taxon>Bacteria</taxon>
        <taxon>Bacillati</taxon>
        <taxon>Actinomycetota</taxon>
        <taxon>Actinomycetes</taxon>
        <taxon>Micrococcales</taxon>
        <taxon>Microbacteriaceae</taxon>
        <taxon>Agrococcus</taxon>
    </lineage>
</organism>
<evidence type="ECO:0000256" key="1">
    <source>
        <dbReference type="ARBA" id="ARBA00005801"/>
    </source>
</evidence>
<reference evidence="4 5" key="1">
    <citation type="submission" date="2017-02" db="EMBL/GenBank/DDBJ databases">
        <authorList>
            <person name="Peterson S.W."/>
        </authorList>
    </citation>
    <scope>NUCLEOTIDE SEQUENCE [LARGE SCALE GENOMIC DNA]</scope>
    <source>
        <strain evidence="4 5">LMG 22410</strain>
    </source>
</reference>
<dbReference type="PANTHER" id="PTHR30487:SF0">
    <property type="entry name" value="PREPILIN LEADER PEPTIDASE_N-METHYLTRANSFERASE-RELATED"/>
    <property type="match status" value="1"/>
</dbReference>
<dbReference type="PANTHER" id="PTHR30487">
    <property type="entry name" value="TYPE 4 PREPILIN-LIKE PROTEINS LEADER PEPTIDE-PROCESSING ENZYME"/>
    <property type="match status" value="1"/>
</dbReference>
<dbReference type="EMBL" id="FUHU01000036">
    <property type="protein sequence ID" value="SJM62579.1"/>
    <property type="molecule type" value="Genomic_DNA"/>
</dbReference>
<sequence>MLDGVLGTALAAAAVLAALAAGYGPVSTIAVAACALAAPALTRIDVSVRRLPNPITLPLLVLGLASALWQLAVGNWAGPVAALAITLLLFVMSLAGGMGMGDVKLTGALALAVAEIAWMPLTGLVASFVSAGLVGIVALIRGRRRLPFGPFLVAGFAAALALQLFR</sequence>
<proteinExistence type="inferred from homology"/>
<keyword evidence="5" id="KW-1185">Reference proteome</keyword>
<dbReference type="GO" id="GO:0004190">
    <property type="term" value="F:aspartic-type endopeptidase activity"/>
    <property type="evidence" value="ECO:0007669"/>
    <property type="project" value="UniProtKB-EC"/>
</dbReference>
<evidence type="ECO:0000259" key="3">
    <source>
        <dbReference type="Pfam" id="PF01478"/>
    </source>
</evidence>
<feature type="transmembrane region" description="Helical" evidence="2">
    <location>
        <begin position="146"/>
        <end position="165"/>
    </location>
</feature>
<keyword evidence="4" id="KW-0489">Methyltransferase</keyword>
<accession>A0A1R4G320</accession>
<dbReference type="GO" id="GO:0006465">
    <property type="term" value="P:signal peptide processing"/>
    <property type="evidence" value="ECO:0007669"/>
    <property type="project" value="TreeGrafter"/>
</dbReference>
<dbReference type="Pfam" id="PF01478">
    <property type="entry name" value="Peptidase_A24"/>
    <property type="match status" value="1"/>
</dbReference>
<dbReference type="InterPro" id="IPR000045">
    <property type="entry name" value="Prepilin_IV_endopep_pep"/>
</dbReference>
<feature type="domain" description="Prepilin type IV endopeptidase peptidase" evidence="3">
    <location>
        <begin position="39"/>
        <end position="133"/>
    </location>
</feature>
<evidence type="ECO:0000256" key="2">
    <source>
        <dbReference type="SAM" id="Phobius"/>
    </source>
</evidence>
<keyword evidence="4" id="KW-0808">Transferase</keyword>
<dbReference type="EC" id="2.1.1.-" evidence="4"/>
<dbReference type="GO" id="GO:0032259">
    <property type="term" value="P:methylation"/>
    <property type="evidence" value="ECO:0007669"/>
    <property type="project" value="UniProtKB-KW"/>
</dbReference>
<dbReference type="GO" id="GO:0008168">
    <property type="term" value="F:methyltransferase activity"/>
    <property type="evidence" value="ECO:0007669"/>
    <property type="project" value="UniProtKB-KW"/>
</dbReference>
<dbReference type="InterPro" id="IPR050882">
    <property type="entry name" value="Prepilin_peptidase/N-MTase"/>
</dbReference>
<keyword evidence="2" id="KW-0472">Membrane</keyword>
<dbReference type="Proteomes" id="UP000195787">
    <property type="component" value="Unassembled WGS sequence"/>
</dbReference>
<keyword evidence="2" id="KW-0812">Transmembrane</keyword>
<keyword evidence="4" id="KW-0378">Hydrolase</keyword>
<gene>
    <name evidence="4" type="ORF">CZ674_08425</name>
</gene>
<feature type="transmembrane region" description="Helical" evidence="2">
    <location>
        <begin position="118"/>
        <end position="139"/>
    </location>
</feature>
<dbReference type="GO" id="GO:0005886">
    <property type="term" value="C:plasma membrane"/>
    <property type="evidence" value="ECO:0007669"/>
    <property type="project" value="TreeGrafter"/>
</dbReference>